<feature type="region of interest" description="Disordered" evidence="1">
    <location>
        <begin position="280"/>
        <end position="417"/>
    </location>
</feature>
<feature type="compositionally biased region" description="Polar residues" evidence="1">
    <location>
        <begin position="285"/>
        <end position="320"/>
    </location>
</feature>
<feature type="compositionally biased region" description="Basic and acidic residues" evidence="1">
    <location>
        <begin position="1174"/>
        <end position="1187"/>
    </location>
</feature>
<accession>A0A0D2NE67</accession>
<proteinExistence type="predicted"/>
<gene>
    <name evidence="2" type="ORF">HYPSUDRAFT_208298</name>
</gene>
<dbReference type="Proteomes" id="UP000054270">
    <property type="component" value="Unassembled WGS sequence"/>
</dbReference>
<feature type="compositionally biased region" description="Polar residues" evidence="1">
    <location>
        <begin position="1035"/>
        <end position="1044"/>
    </location>
</feature>
<evidence type="ECO:0000313" key="2">
    <source>
        <dbReference type="EMBL" id="KJA14941.1"/>
    </source>
</evidence>
<feature type="compositionally biased region" description="Low complexity" evidence="1">
    <location>
        <begin position="971"/>
        <end position="986"/>
    </location>
</feature>
<feature type="compositionally biased region" description="Low complexity" evidence="1">
    <location>
        <begin position="386"/>
        <end position="397"/>
    </location>
</feature>
<reference evidence="3" key="1">
    <citation type="submission" date="2014-04" db="EMBL/GenBank/DDBJ databases">
        <title>Evolutionary Origins and Diversification of the Mycorrhizal Mutualists.</title>
        <authorList>
            <consortium name="DOE Joint Genome Institute"/>
            <consortium name="Mycorrhizal Genomics Consortium"/>
            <person name="Kohler A."/>
            <person name="Kuo A."/>
            <person name="Nagy L.G."/>
            <person name="Floudas D."/>
            <person name="Copeland A."/>
            <person name="Barry K.W."/>
            <person name="Cichocki N."/>
            <person name="Veneault-Fourrey C."/>
            <person name="LaButti K."/>
            <person name="Lindquist E.A."/>
            <person name="Lipzen A."/>
            <person name="Lundell T."/>
            <person name="Morin E."/>
            <person name="Murat C."/>
            <person name="Riley R."/>
            <person name="Ohm R."/>
            <person name="Sun H."/>
            <person name="Tunlid A."/>
            <person name="Henrissat B."/>
            <person name="Grigoriev I.V."/>
            <person name="Hibbett D.S."/>
            <person name="Martin F."/>
        </authorList>
    </citation>
    <scope>NUCLEOTIDE SEQUENCE [LARGE SCALE GENOMIC DNA]</scope>
    <source>
        <strain evidence="3">FD-334 SS-4</strain>
    </source>
</reference>
<feature type="compositionally biased region" description="Low complexity" evidence="1">
    <location>
        <begin position="321"/>
        <end position="351"/>
    </location>
</feature>
<organism evidence="2 3">
    <name type="scientific">Hypholoma sublateritium (strain FD-334 SS-4)</name>
    <dbReference type="NCBI Taxonomy" id="945553"/>
    <lineage>
        <taxon>Eukaryota</taxon>
        <taxon>Fungi</taxon>
        <taxon>Dikarya</taxon>
        <taxon>Basidiomycota</taxon>
        <taxon>Agaricomycotina</taxon>
        <taxon>Agaricomycetes</taxon>
        <taxon>Agaricomycetidae</taxon>
        <taxon>Agaricales</taxon>
        <taxon>Agaricineae</taxon>
        <taxon>Strophariaceae</taxon>
        <taxon>Hypholoma</taxon>
    </lineage>
</organism>
<feature type="compositionally biased region" description="Pro residues" evidence="1">
    <location>
        <begin position="161"/>
        <end position="171"/>
    </location>
</feature>
<feature type="compositionally biased region" description="Basic residues" evidence="1">
    <location>
        <begin position="900"/>
        <end position="915"/>
    </location>
</feature>
<name>A0A0D2NE67_HYPSF</name>
<dbReference type="AlphaFoldDB" id="A0A0D2NE67"/>
<dbReference type="OMA" id="PASTKHY"/>
<feature type="compositionally biased region" description="Acidic residues" evidence="1">
    <location>
        <begin position="19"/>
        <end position="31"/>
    </location>
</feature>
<dbReference type="OrthoDB" id="3061191at2759"/>
<feature type="compositionally biased region" description="Basic and acidic residues" evidence="1">
    <location>
        <begin position="776"/>
        <end position="788"/>
    </location>
</feature>
<feature type="region of interest" description="Disordered" evidence="1">
    <location>
        <begin position="1"/>
        <end position="221"/>
    </location>
</feature>
<evidence type="ECO:0000256" key="1">
    <source>
        <dbReference type="SAM" id="MobiDB-lite"/>
    </source>
</evidence>
<protein>
    <submittedName>
        <fullName evidence="2">Uncharacterized protein</fullName>
    </submittedName>
</protein>
<keyword evidence="3" id="KW-1185">Reference proteome</keyword>
<feature type="compositionally biased region" description="Polar residues" evidence="1">
    <location>
        <begin position="917"/>
        <end position="926"/>
    </location>
</feature>
<feature type="region of interest" description="Disordered" evidence="1">
    <location>
        <begin position="1134"/>
        <end position="1187"/>
    </location>
</feature>
<feature type="region of interest" description="Disordered" evidence="1">
    <location>
        <begin position="1030"/>
        <end position="1057"/>
    </location>
</feature>
<feature type="region of interest" description="Disordered" evidence="1">
    <location>
        <begin position="746"/>
        <end position="986"/>
    </location>
</feature>
<sequence length="1187" mass="128283">MDDSVVDYPAAASPTDKYDIDDTPLTQEEEEVVAKMEESHPTTSNIPPSVSPSRKKRKRASSASPHLTPSRLRSSVKVTARAMDAGYKPNSNHSFRQELPSDTAGSALSIGEVIVDGTDRTRPSESTEPAIQHPAQLIRGGDHPGNRSSVTADEARRSQSIPPPIPQPPIQPGVYGYARGNGDHAGPYHPYPQMAPSADDARRSQSIGPSVPIQPGAYGYTGGLGDHTGHYHLYPQMPPSAMPQQYGAYPGMSGPTPYFQPAGPAYTNAQSLQFYQQPPFHDQNLKTTNPQTEMPTEGPNPSANIFSSHYTPGDSHQSARTSALQLSSAQPSSSTPTLGSTPTRSSSSTHTPPKPTTSELTPRPASRPPVAETAKLPANVPEVTHISIQPSTPSSIPNCDPGGSSSKSVDADSTLEESPTIGRMTNTARQALQEGFGELDACIKRISAKTGLNPAQIVERWDATETRVSNSWNLYQGFFEDKREEELARLDPEVHPHPGAIPKKAAISACYELFKLSKPDTYDQILRSWYRLRLMTQTGDIPMSKRTRNFRKHVEKIDSLIRHGSSHHGFEGLCIIAGGVINQDQNLAQMVGSDATVDFFLERYRSGDNEALGQMKAHVYDRLSKRMVSEDRDENSPLPVVKKEQTAAGETAIPSIQDLKEKFIALAARYKVVVTKGQALLWKALPHAIAEAGCVLHNWPEDVPFPCDENQTGKTASKGISILKLPARALLFAAFDHPTYPLHFERKSKTSVPGDDPVIIGVPPSPSSSHTHGRRKFLDDNRNEDRKGPPRRKATTDTKSSVTPQKAPARTSKQKAPPSPPKKVGFGDEFDEPANLIRANSDEESMDVPKTSKKNAASTSKKSRVQFVVPDESDSEVYQTSEDGAAQYSGTDDDAPIVRSPHRLRSKRSSAKAKKPQGSTKRASNSSKRRQTSFEGNEEIQDSHVIEASIADISTKKPAPSVTANKKRRVTPTTAPAADDRTATAGPTASIAKSTTHITSAHLTVPAKDASAGGHSLTDKLAEQLFGNAHHSSLKPDSTASLPSPTIPLVPSDPSIAPAVAANAPATRQQNEDQQRVSHMQVPRHEGYYAPHHPVPFAESYGGYYGSSEHPPPSWNMGPGVGWYPAGPGSTVHPPASGAPMGGPGHHPGYWQRGHPFPNPYGHYLQPGAPPSHRPQENGSRENGDRM</sequence>
<dbReference type="EMBL" id="KN817660">
    <property type="protein sequence ID" value="KJA14941.1"/>
    <property type="molecule type" value="Genomic_DNA"/>
</dbReference>
<evidence type="ECO:0000313" key="3">
    <source>
        <dbReference type="Proteomes" id="UP000054270"/>
    </source>
</evidence>